<dbReference type="Pfam" id="PF00005">
    <property type="entry name" value="ABC_tran"/>
    <property type="match status" value="1"/>
</dbReference>
<proteinExistence type="predicted"/>
<feature type="domain" description="ABC transporter" evidence="2">
    <location>
        <begin position="8"/>
        <end position="37"/>
    </location>
</feature>
<dbReference type="eggNOG" id="COG2274">
    <property type="taxonomic scope" value="Bacteria"/>
</dbReference>
<comment type="caution">
    <text evidence="3">The sequence shown here is derived from an EMBL/GenBank/DDBJ whole genome shotgun (WGS) entry which is preliminary data.</text>
</comment>
<dbReference type="GO" id="GO:0015421">
    <property type="term" value="F:ABC-type oligopeptide transporter activity"/>
    <property type="evidence" value="ECO:0007669"/>
    <property type="project" value="TreeGrafter"/>
</dbReference>
<dbReference type="EMBL" id="APPN01000074">
    <property type="protein sequence ID" value="ENV32570.1"/>
    <property type="molecule type" value="Genomic_DNA"/>
</dbReference>
<keyword evidence="4" id="KW-1185">Reference proteome</keyword>
<dbReference type="GO" id="GO:0005524">
    <property type="term" value="F:ATP binding"/>
    <property type="evidence" value="ECO:0007669"/>
    <property type="project" value="InterPro"/>
</dbReference>
<dbReference type="Proteomes" id="UP000013117">
    <property type="component" value="Unassembled WGS sequence"/>
</dbReference>
<gene>
    <name evidence="3" type="ORF">F960_03264</name>
</gene>
<dbReference type="InterPro" id="IPR027417">
    <property type="entry name" value="P-loop_NTPase"/>
</dbReference>
<feature type="compositionally biased region" description="Polar residues" evidence="1">
    <location>
        <begin position="93"/>
        <end position="110"/>
    </location>
</feature>
<dbReference type="Gene3D" id="3.40.50.300">
    <property type="entry name" value="P-loop containing nucleotide triphosphate hydrolases"/>
    <property type="match status" value="1"/>
</dbReference>
<dbReference type="SUPFAM" id="SSF52540">
    <property type="entry name" value="P-loop containing nucleoside triphosphate hydrolases"/>
    <property type="match status" value="1"/>
</dbReference>
<dbReference type="PANTHER" id="PTHR43394">
    <property type="entry name" value="ATP-DEPENDENT PERMEASE MDL1, MITOCHONDRIAL"/>
    <property type="match status" value="1"/>
</dbReference>
<protein>
    <recommendedName>
        <fullName evidence="2">ABC transporter domain-containing protein</fullName>
    </recommendedName>
</protein>
<reference evidence="3 4" key="1">
    <citation type="submission" date="2013-02" db="EMBL/GenBank/DDBJ databases">
        <title>The Genome Sequence of Acinetobacter gerneri CIP 107464.</title>
        <authorList>
            <consortium name="The Broad Institute Genome Sequencing Platform"/>
            <consortium name="The Broad Institute Genome Sequencing Center for Infectious Disease"/>
            <person name="Cerqueira G."/>
            <person name="Feldgarden M."/>
            <person name="Courvalin P."/>
            <person name="Perichon B."/>
            <person name="Grillot-Courvalin C."/>
            <person name="Clermont D."/>
            <person name="Rocha E."/>
            <person name="Yoon E.-J."/>
            <person name="Nemec A."/>
            <person name="Walker B."/>
            <person name="Young S.K."/>
            <person name="Zeng Q."/>
            <person name="Gargeya S."/>
            <person name="Fitzgerald M."/>
            <person name="Haas B."/>
            <person name="Abouelleil A."/>
            <person name="Alvarado L."/>
            <person name="Arachchi H.M."/>
            <person name="Berlin A.M."/>
            <person name="Chapman S.B."/>
            <person name="Dewar J."/>
            <person name="Goldberg J."/>
            <person name="Griggs A."/>
            <person name="Gujja S."/>
            <person name="Hansen M."/>
            <person name="Howarth C."/>
            <person name="Imamovic A."/>
            <person name="Larimer J."/>
            <person name="McCowan C."/>
            <person name="Murphy C."/>
            <person name="Neiman D."/>
            <person name="Pearson M."/>
            <person name="Priest M."/>
            <person name="Roberts A."/>
            <person name="Saif S."/>
            <person name="Shea T."/>
            <person name="Sisk P."/>
            <person name="Sykes S."/>
            <person name="Wortman J."/>
            <person name="Nusbaum C."/>
            <person name="Birren B."/>
        </authorList>
    </citation>
    <scope>NUCLEOTIDE SEQUENCE [LARGE SCALE GENOMIC DNA]</scope>
    <source>
        <strain evidence="3 4">CIP 107464</strain>
    </source>
</reference>
<dbReference type="InterPro" id="IPR003439">
    <property type="entry name" value="ABC_transporter-like_ATP-bd"/>
</dbReference>
<accession>N8ZM78</accession>
<evidence type="ECO:0000313" key="3">
    <source>
        <dbReference type="EMBL" id="ENV32570.1"/>
    </source>
</evidence>
<feature type="region of interest" description="Disordered" evidence="1">
    <location>
        <begin position="90"/>
        <end position="110"/>
    </location>
</feature>
<evidence type="ECO:0000259" key="2">
    <source>
        <dbReference type="Pfam" id="PF00005"/>
    </source>
</evidence>
<dbReference type="GO" id="GO:0016887">
    <property type="term" value="F:ATP hydrolysis activity"/>
    <property type="evidence" value="ECO:0007669"/>
    <property type="project" value="InterPro"/>
</dbReference>
<dbReference type="PATRIC" id="fig|1120926.3.peg.3173"/>
<evidence type="ECO:0000313" key="4">
    <source>
        <dbReference type="Proteomes" id="UP000013117"/>
    </source>
</evidence>
<dbReference type="HOGENOM" id="CLU_000604_61_5_6"/>
<sequence length="110" mass="12147">MILEGGVGFSGGQRQAFLLTRLLLCQPNILLLDEPTASIDDVSEKQLIDHLKVWLANRTLVVATHRRAVLELVDRIIVVNEGRIVMDGPRDQILNNSQPQQVQQAPGANS</sequence>
<evidence type="ECO:0000256" key="1">
    <source>
        <dbReference type="SAM" id="MobiDB-lite"/>
    </source>
</evidence>
<dbReference type="PANTHER" id="PTHR43394:SF1">
    <property type="entry name" value="ATP-BINDING CASSETTE SUB-FAMILY B MEMBER 10, MITOCHONDRIAL"/>
    <property type="match status" value="1"/>
</dbReference>
<name>N8ZM78_9GAMM</name>
<dbReference type="STRING" id="202952.GCA_000747725_02054"/>
<dbReference type="InterPro" id="IPR039421">
    <property type="entry name" value="Type_1_exporter"/>
</dbReference>
<dbReference type="AlphaFoldDB" id="N8ZM78"/>
<organism evidence="3 4">
    <name type="scientific">Acinetobacter gerneri DSM 14967 = CIP 107464 = MTCC 9824</name>
    <dbReference type="NCBI Taxonomy" id="1120926"/>
    <lineage>
        <taxon>Bacteria</taxon>
        <taxon>Pseudomonadati</taxon>
        <taxon>Pseudomonadota</taxon>
        <taxon>Gammaproteobacteria</taxon>
        <taxon>Moraxellales</taxon>
        <taxon>Moraxellaceae</taxon>
        <taxon>Acinetobacter</taxon>
    </lineage>
</organism>